<keyword evidence="2" id="KW-1133">Transmembrane helix</keyword>
<keyword evidence="2" id="KW-0812">Transmembrane</keyword>
<proteinExistence type="predicted"/>
<evidence type="ECO:0000256" key="1">
    <source>
        <dbReference type="SAM" id="MobiDB-lite"/>
    </source>
</evidence>
<protein>
    <submittedName>
        <fullName evidence="3">Uncharacterized protein</fullName>
    </submittedName>
</protein>
<dbReference type="AlphaFoldDB" id="A0A939IQB8"/>
<feature type="transmembrane region" description="Helical" evidence="2">
    <location>
        <begin position="6"/>
        <end position="27"/>
    </location>
</feature>
<organism evidence="3 4">
    <name type="scientific">Microbacterium esteraromaticum</name>
    <dbReference type="NCBI Taxonomy" id="57043"/>
    <lineage>
        <taxon>Bacteria</taxon>
        <taxon>Bacillati</taxon>
        <taxon>Actinomycetota</taxon>
        <taxon>Actinomycetes</taxon>
        <taxon>Micrococcales</taxon>
        <taxon>Microbacteriaceae</taxon>
        <taxon>Microbacterium</taxon>
    </lineage>
</organism>
<comment type="caution">
    <text evidence="3">The sequence shown here is derived from an EMBL/GenBank/DDBJ whole genome shotgun (WGS) entry which is preliminary data.</text>
</comment>
<accession>A0A939IQB8</accession>
<evidence type="ECO:0000313" key="4">
    <source>
        <dbReference type="Proteomes" id="UP000664385"/>
    </source>
</evidence>
<feature type="region of interest" description="Disordered" evidence="1">
    <location>
        <begin position="35"/>
        <end position="54"/>
    </location>
</feature>
<name>A0A939IQB8_9MICO</name>
<evidence type="ECO:0000256" key="2">
    <source>
        <dbReference type="SAM" id="Phobius"/>
    </source>
</evidence>
<evidence type="ECO:0000313" key="3">
    <source>
        <dbReference type="EMBL" id="MBN8204515.1"/>
    </source>
</evidence>
<sequence>MTQDDLLFLVLISIGLTTLALFSFRLLRRDKRDNRGEWYEGPWDDDDRHRGPRS</sequence>
<dbReference type="Proteomes" id="UP000664385">
    <property type="component" value="Unassembled WGS sequence"/>
</dbReference>
<gene>
    <name evidence="3" type="ORF">JF543_00915</name>
</gene>
<keyword evidence="2" id="KW-0472">Membrane</keyword>
<dbReference type="EMBL" id="JAEMWU010000001">
    <property type="protein sequence ID" value="MBN8204515.1"/>
    <property type="molecule type" value="Genomic_DNA"/>
</dbReference>
<dbReference type="RefSeq" id="WP_179409749.1">
    <property type="nucleotide sequence ID" value="NZ_CP063379.1"/>
</dbReference>
<reference evidence="3" key="1">
    <citation type="submission" date="2020-12" db="EMBL/GenBank/DDBJ databases">
        <title>PHA producing bacteria isolated from mangrove.</title>
        <authorList>
            <person name="Zheng W."/>
            <person name="Yu S."/>
            <person name="Huang Y."/>
        </authorList>
    </citation>
    <scope>NUCLEOTIDE SEQUENCE</scope>
    <source>
        <strain evidence="3">GN8-5</strain>
    </source>
</reference>